<evidence type="ECO:0000256" key="10">
    <source>
        <dbReference type="ARBA" id="ARBA00047989"/>
    </source>
</evidence>
<dbReference type="NCBIfam" id="TIGR00726">
    <property type="entry name" value="peptidoglycan editing factor PgeF"/>
    <property type="match status" value="1"/>
</dbReference>
<evidence type="ECO:0000256" key="5">
    <source>
        <dbReference type="ARBA" id="ARBA00022723"/>
    </source>
</evidence>
<dbReference type="PATRIC" id="fig|1239307.3.peg.3499"/>
<keyword evidence="5" id="KW-0479">Metal-binding</keyword>
<dbReference type="NCBIfam" id="NF007998">
    <property type="entry name" value="PRK10723.1"/>
    <property type="match status" value="1"/>
</dbReference>
<dbReference type="GO" id="GO:0016787">
    <property type="term" value="F:hydrolase activity"/>
    <property type="evidence" value="ECO:0007669"/>
    <property type="project" value="UniProtKB-KW"/>
</dbReference>
<dbReference type="Proteomes" id="UP000019028">
    <property type="component" value="Chromosome"/>
</dbReference>
<evidence type="ECO:0000256" key="12">
    <source>
        <dbReference type="ARBA" id="ARBA00049893"/>
    </source>
</evidence>
<keyword evidence="7" id="KW-0862">Zinc</keyword>
<sequence>MIRLILPDWPAPSQVGACSTTREGGVSQAPWHSLNLGDHVGDDPDAVAENRRRLRALAHLPAAPRYLTQVHGVDVVVLEDAALTSLRGDAVYTRRPGKVCAVMTADCLPVLFCDRAGREVAAAHAGWRGLCAGVLEQTLAAFQAPRADILAWLGPAIGPTAFEVGAEVKDAFTRHDPAAAGAFVPRGEKYLADLYQLARLRLRTAGIRAIYGGKHCTVQENNTFFSYRRDGVTGRMATLVWLI</sequence>
<dbReference type="GO" id="GO:0017061">
    <property type="term" value="F:S-methyl-5-thioadenosine phosphorylase activity"/>
    <property type="evidence" value="ECO:0007669"/>
    <property type="project" value="UniProtKB-EC"/>
</dbReference>
<dbReference type="FunFam" id="3.60.140.10:FF:000001">
    <property type="entry name" value="Polyphenol oxidase"/>
    <property type="match status" value="1"/>
</dbReference>
<comment type="cofactor">
    <cofactor evidence="2">
        <name>Zn(2+)</name>
        <dbReference type="ChEBI" id="CHEBI:29105"/>
    </cofactor>
</comment>
<dbReference type="InterPro" id="IPR003730">
    <property type="entry name" value="Cu_polyphenol_OxRdtase"/>
</dbReference>
<protein>
    <recommendedName>
        <fullName evidence="13">Purine nucleoside phosphorylase</fullName>
    </recommendedName>
</protein>
<comment type="catalytic activity">
    <reaction evidence="1">
        <text>inosine + phosphate = alpha-D-ribose 1-phosphate + hypoxanthine</text>
        <dbReference type="Rhea" id="RHEA:27646"/>
        <dbReference type="ChEBI" id="CHEBI:17368"/>
        <dbReference type="ChEBI" id="CHEBI:17596"/>
        <dbReference type="ChEBI" id="CHEBI:43474"/>
        <dbReference type="ChEBI" id="CHEBI:57720"/>
        <dbReference type="EC" id="2.4.2.1"/>
    </reaction>
    <physiologicalReaction direction="left-to-right" evidence="1">
        <dbReference type="Rhea" id="RHEA:27647"/>
    </physiologicalReaction>
</comment>
<dbReference type="PANTHER" id="PTHR30616:SF2">
    <property type="entry name" value="PURINE NUCLEOSIDE PHOSPHORYLASE LACC1"/>
    <property type="match status" value="1"/>
</dbReference>
<name>W0I140_9GAMM</name>
<comment type="catalytic activity">
    <reaction evidence="10">
        <text>adenosine + H2O + H(+) = inosine + NH4(+)</text>
        <dbReference type="Rhea" id="RHEA:24408"/>
        <dbReference type="ChEBI" id="CHEBI:15377"/>
        <dbReference type="ChEBI" id="CHEBI:15378"/>
        <dbReference type="ChEBI" id="CHEBI:16335"/>
        <dbReference type="ChEBI" id="CHEBI:17596"/>
        <dbReference type="ChEBI" id="CHEBI:28938"/>
        <dbReference type="EC" id="3.5.4.4"/>
    </reaction>
    <physiologicalReaction direction="left-to-right" evidence="10">
        <dbReference type="Rhea" id="RHEA:24409"/>
    </physiologicalReaction>
</comment>
<dbReference type="SUPFAM" id="SSF64438">
    <property type="entry name" value="CNF1/YfiH-like putative cysteine hydrolases"/>
    <property type="match status" value="1"/>
</dbReference>
<proteinExistence type="inferred from homology"/>
<gene>
    <name evidence="14" type="ORF">Sant_3171</name>
</gene>
<dbReference type="AlphaFoldDB" id="W0I140"/>
<keyword evidence="6" id="KW-0378">Hydrolase</keyword>
<dbReference type="PANTHER" id="PTHR30616">
    <property type="entry name" value="UNCHARACTERIZED PROTEIN YFIH"/>
    <property type="match status" value="1"/>
</dbReference>
<dbReference type="InterPro" id="IPR038371">
    <property type="entry name" value="Cu_polyphenol_OxRdtase_sf"/>
</dbReference>
<evidence type="ECO:0000256" key="9">
    <source>
        <dbReference type="ARBA" id="ARBA00023008"/>
    </source>
</evidence>
<evidence type="ECO:0000256" key="13">
    <source>
        <dbReference type="RuleBase" id="RU361274"/>
    </source>
</evidence>
<dbReference type="OrthoDB" id="4279at2"/>
<dbReference type="InterPro" id="IPR011324">
    <property type="entry name" value="Cytotoxic_necrot_fac-like_cat"/>
</dbReference>
<evidence type="ECO:0000256" key="7">
    <source>
        <dbReference type="ARBA" id="ARBA00022833"/>
    </source>
</evidence>
<evidence type="ECO:0000313" key="15">
    <source>
        <dbReference type="Proteomes" id="UP000019028"/>
    </source>
</evidence>
<keyword evidence="4" id="KW-0808">Transferase</keyword>
<evidence type="ECO:0000256" key="11">
    <source>
        <dbReference type="ARBA" id="ARBA00048968"/>
    </source>
</evidence>
<dbReference type="EMBL" id="CP006569">
    <property type="protein sequence ID" value="AHF78168.1"/>
    <property type="molecule type" value="Genomic_DNA"/>
</dbReference>
<organism evidence="14 15">
    <name type="scientific">Sodalis praecaptivus</name>
    <dbReference type="NCBI Taxonomy" id="1239307"/>
    <lineage>
        <taxon>Bacteria</taxon>
        <taxon>Pseudomonadati</taxon>
        <taxon>Pseudomonadota</taxon>
        <taxon>Gammaproteobacteria</taxon>
        <taxon>Enterobacterales</taxon>
        <taxon>Bruguierivoracaceae</taxon>
        <taxon>Sodalis</taxon>
    </lineage>
</organism>
<keyword evidence="9" id="KW-0186">Copper</keyword>
<dbReference type="CDD" id="cd16833">
    <property type="entry name" value="YfiH"/>
    <property type="match status" value="1"/>
</dbReference>
<dbReference type="KEGG" id="sod:Sant_3171"/>
<keyword evidence="15" id="KW-1185">Reference proteome</keyword>
<evidence type="ECO:0000313" key="14">
    <source>
        <dbReference type="EMBL" id="AHF78168.1"/>
    </source>
</evidence>
<evidence type="ECO:0000256" key="2">
    <source>
        <dbReference type="ARBA" id="ARBA00001947"/>
    </source>
</evidence>
<evidence type="ECO:0000256" key="6">
    <source>
        <dbReference type="ARBA" id="ARBA00022801"/>
    </source>
</evidence>
<dbReference type="GO" id="GO:0016491">
    <property type="term" value="F:oxidoreductase activity"/>
    <property type="evidence" value="ECO:0007669"/>
    <property type="project" value="UniProtKB-KW"/>
</dbReference>
<dbReference type="HOGENOM" id="CLU_065784_1_1_6"/>
<comment type="catalytic activity">
    <reaction evidence="12">
        <text>S-methyl-5'-thioadenosine + phosphate = 5-(methylsulfanyl)-alpha-D-ribose 1-phosphate + adenine</text>
        <dbReference type="Rhea" id="RHEA:11852"/>
        <dbReference type="ChEBI" id="CHEBI:16708"/>
        <dbReference type="ChEBI" id="CHEBI:17509"/>
        <dbReference type="ChEBI" id="CHEBI:43474"/>
        <dbReference type="ChEBI" id="CHEBI:58533"/>
        <dbReference type="EC" id="2.4.2.28"/>
    </reaction>
    <physiologicalReaction direction="left-to-right" evidence="12">
        <dbReference type="Rhea" id="RHEA:11853"/>
    </physiologicalReaction>
</comment>
<evidence type="ECO:0000256" key="3">
    <source>
        <dbReference type="ARBA" id="ARBA00007353"/>
    </source>
</evidence>
<dbReference type="Pfam" id="PF02578">
    <property type="entry name" value="Cu-oxidase_4"/>
    <property type="match status" value="1"/>
</dbReference>
<keyword evidence="8" id="KW-0560">Oxidoreductase</keyword>
<evidence type="ECO:0000256" key="8">
    <source>
        <dbReference type="ARBA" id="ARBA00023002"/>
    </source>
</evidence>
<accession>W0I140</accession>
<reference evidence="14 15" key="1">
    <citation type="journal article" date="2014" name="Genome Biol. Evol.">
        <title>Genome degeneration and adaptation in a nascent stage of symbiosis.</title>
        <authorList>
            <person name="Oakeson K.F."/>
            <person name="Gil R."/>
            <person name="Clayton A.L."/>
            <person name="Dunn D.M."/>
            <person name="von Niederhausern A.C."/>
            <person name="Hamil C."/>
            <person name="Aoyagi A."/>
            <person name="Duval B."/>
            <person name="Baca A."/>
            <person name="Silva F.J."/>
            <person name="Vallier A."/>
            <person name="Jackson D.G."/>
            <person name="Latorre A."/>
            <person name="Weiss R.B."/>
            <person name="Heddi A."/>
            <person name="Moya A."/>
            <person name="Dale C."/>
        </authorList>
    </citation>
    <scope>NUCLEOTIDE SEQUENCE [LARGE SCALE GENOMIC DNA]</scope>
    <source>
        <strain evidence="14 15">HS1</strain>
    </source>
</reference>
<evidence type="ECO:0000256" key="4">
    <source>
        <dbReference type="ARBA" id="ARBA00022679"/>
    </source>
</evidence>
<dbReference type="GO" id="GO:0005507">
    <property type="term" value="F:copper ion binding"/>
    <property type="evidence" value="ECO:0007669"/>
    <property type="project" value="TreeGrafter"/>
</dbReference>
<dbReference type="Gene3D" id="3.60.140.10">
    <property type="entry name" value="CNF1/YfiH-like putative cysteine hydrolases"/>
    <property type="match status" value="1"/>
</dbReference>
<comment type="catalytic activity">
    <reaction evidence="11">
        <text>adenosine + phosphate = alpha-D-ribose 1-phosphate + adenine</text>
        <dbReference type="Rhea" id="RHEA:27642"/>
        <dbReference type="ChEBI" id="CHEBI:16335"/>
        <dbReference type="ChEBI" id="CHEBI:16708"/>
        <dbReference type="ChEBI" id="CHEBI:43474"/>
        <dbReference type="ChEBI" id="CHEBI:57720"/>
        <dbReference type="EC" id="2.4.2.1"/>
    </reaction>
    <physiologicalReaction direction="left-to-right" evidence="11">
        <dbReference type="Rhea" id="RHEA:27643"/>
    </physiologicalReaction>
</comment>
<comment type="similarity">
    <text evidence="3 13">Belongs to the purine nucleoside phosphorylase YfiH/LACC1 family.</text>
</comment>
<evidence type="ECO:0000256" key="1">
    <source>
        <dbReference type="ARBA" id="ARBA00000553"/>
    </source>
</evidence>
<dbReference type="RefSeq" id="WP_025423310.1">
    <property type="nucleotide sequence ID" value="NZ_CP006569.1"/>
</dbReference>